<evidence type="ECO:0000313" key="9">
    <source>
        <dbReference type="Proteomes" id="UP001215712"/>
    </source>
</evidence>
<keyword evidence="2" id="KW-0285">Flavoprotein</keyword>
<dbReference type="GO" id="GO:0016491">
    <property type="term" value="F:oxidoreductase activity"/>
    <property type="evidence" value="ECO:0007669"/>
    <property type="project" value="UniProtKB-KW"/>
</dbReference>
<dbReference type="Proteomes" id="UP001215712">
    <property type="component" value="Unassembled WGS sequence"/>
</dbReference>
<evidence type="ECO:0000259" key="7">
    <source>
        <dbReference type="PROSITE" id="PS51387"/>
    </source>
</evidence>
<dbReference type="InterPro" id="IPR050416">
    <property type="entry name" value="FAD-linked_Oxidoreductase"/>
</dbReference>
<evidence type="ECO:0000313" key="8">
    <source>
        <dbReference type="EMBL" id="KAJ5733690.1"/>
    </source>
</evidence>
<comment type="caution">
    <text evidence="8">The sequence shown here is derived from an EMBL/GenBank/DDBJ whole genome shotgun (WGS) entry which is preliminary data.</text>
</comment>
<evidence type="ECO:0000256" key="6">
    <source>
        <dbReference type="SAM" id="SignalP"/>
    </source>
</evidence>
<protein>
    <recommendedName>
        <fullName evidence="7">FAD-binding PCMH-type domain-containing protein</fullName>
    </recommendedName>
</protein>
<dbReference type="GO" id="GO:0071949">
    <property type="term" value="F:FAD binding"/>
    <property type="evidence" value="ECO:0007669"/>
    <property type="project" value="InterPro"/>
</dbReference>
<dbReference type="AlphaFoldDB" id="A0AAD6MZ03"/>
<dbReference type="PROSITE" id="PS51257">
    <property type="entry name" value="PROKAR_LIPOPROTEIN"/>
    <property type="match status" value="1"/>
</dbReference>
<dbReference type="Pfam" id="PF08031">
    <property type="entry name" value="BBE"/>
    <property type="match status" value="1"/>
</dbReference>
<evidence type="ECO:0000256" key="4">
    <source>
        <dbReference type="ARBA" id="ARBA00022827"/>
    </source>
</evidence>
<reference evidence="8" key="1">
    <citation type="journal article" date="2023" name="IMA Fungus">
        <title>Comparative genomic study of the Penicillium genus elucidates a diverse pangenome and 15 lateral gene transfer events.</title>
        <authorList>
            <person name="Petersen C."/>
            <person name="Sorensen T."/>
            <person name="Nielsen M.R."/>
            <person name="Sondergaard T.E."/>
            <person name="Sorensen J.L."/>
            <person name="Fitzpatrick D.A."/>
            <person name="Frisvad J.C."/>
            <person name="Nielsen K.L."/>
        </authorList>
    </citation>
    <scope>NUCLEOTIDE SEQUENCE</scope>
    <source>
        <strain evidence="8">IBT 17514</strain>
    </source>
</reference>
<evidence type="ECO:0000256" key="3">
    <source>
        <dbReference type="ARBA" id="ARBA00022729"/>
    </source>
</evidence>
<feature type="signal peptide" evidence="6">
    <location>
        <begin position="1"/>
        <end position="22"/>
    </location>
</feature>
<dbReference type="InterPro" id="IPR012951">
    <property type="entry name" value="BBE"/>
</dbReference>
<proteinExistence type="inferred from homology"/>
<evidence type="ECO:0000256" key="1">
    <source>
        <dbReference type="ARBA" id="ARBA00005466"/>
    </source>
</evidence>
<keyword evidence="4" id="KW-0274">FAD</keyword>
<dbReference type="InterPro" id="IPR016169">
    <property type="entry name" value="FAD-bd_PCMH_sub2"/>
</dbReference>
<keyword evidence="5" id="KW-0560">Oxidoreductase</keyword>
<dbReference type="PANTHER" id="PTHR42973:SF32">
    <property type="entry name" value="FAD-LINKED OXIDOREDUCTASE AFOF"/>
    <property type="match status" value="1"/>
</dbReference>
<evidence type="ECO:0000256" key="5">
    <source>
        <dbReference type="ARBA" id="ARBA00023002"/>
    </source>
</evidence>
<dbReference type="InterPro" id="IPR006094">
    <property type="entry name" value="Oxid_FAD_bind_N"/>
</dbReference>
<name>A0AAD6MZ03_9EURO</name>
<dbReference type="Gene3D" id="3.40.462.20">
    <property type="match status" value="1"/>
</dbReference>
<organism evidence="8 9">
    <name type="scientific">Penicillium malachiteum</name>
    <dbReference type="NCBI Taxonomy" id="1324776"/>
    <lineage>
        <taxon>Eukaryota</taxon>
        <taxon>Fungi</taxon>
        <taxon>Dikarya</taxon>
        <taxon>Ascomycota</taxon>
        <taxon>Pezizomycotina</taxon>
        <taxon>Eurotiomycetes</taxon>
        <taxon>Eurotiomycetidae</taxon>
        <taxon>Eurotiales</taxon>
        <taxon>Aspergillaceae</taxon>
        <taxon>Penicillium</taxon>
    </lineage>
</organism>
<dbReference type="EMBL" id="JAQJAN010000003">
    <property type="protein sequence ID" value="KAJ5733690.1"/>
    <property type="molecule type" value="Genomic_DNA"/>
</dbReference>
<feature type="domain" description="FAD-binding PCMH-type" evidence="7">
    <location>
        <begin position="58"/>
        <end position="231"/>
    </location>
</feature>
<keyword evidence="3 6" id="KW-0732">Signal</keyword>
<dbReference type="Gene3D" id="3.30.465.10">
    <property type="match status" value="1"/>
</dbReference>
<dbReference type="PROSITE" id="PS51387">
    <property type="entry name" value="FAD_PCMH"/>
    <property type="match status" value="1"/>
</dbReference>
<evidence type="ECO:0000256" key="2">
    <source>
        <dbReference type="ARBA" id="ARBA00022630"/>
    </source>
</evidence>
<accession>A0AAD6MZ03</accession>
<dbReference type="PANTHER" id="PTHR42973">
    <property type="entry name" value="BINDING OXIDOREDUCTASE, PUTATIVE (AFU_ORTHOLOGUE AFUA_1G17690)-RELATED"/>
    <property type="match status" value="1"/>
</dbReference>
<dbReference type="Pfam" id="PF01565">
    <property type="entry name" value="FAD_binding_4"/>
    <property type="match status" value="1"/>
</dbReference>
<sequence>MVHRLSGSFAMVILANFAATLACDVNLEALFEPYMSPGTLIAEANDANFSDVASPRWSEWNSPTWTGAIKPETVQDLQNIVRIASAHNISFMATNGGHGTSIIYGTVTGVDINLENFDTIKVDLENNHLIVGAGVKLGNITEPLYNAGKAVPRGNSPCVGMIGATVGGGIGFETGLYGLSIDALESVRLVTAKGDLITVSDNQHPDLMWAIRGAGANFGIITEATFRMSDQPNNGNAVVGSFIYNSSRTLDVFEELQTLDDILPAELGVQLGISYDRTTSESLLTVDMKHFGTWETFQPHWNTAIRLGYTSATVKNVTLVELFANLDGPCQSGVYINGGTVGLGRTDPQTMQEVFEEMTEFYKNYPGYEGETLFQRYANNKTLETPLSTAVYPWRDTKTFWLHENIYTEPALEEPSIRLLLSLREKLQATSGFSEPHIYINYAYGDEGPEGWWGKANLAKLRKLKAKWDPKNLFGHGTPIFS</sequence>
<dbReference type="InterPro" id="IPR016166">
    <property type="entry name" value="FAD-bd_PCMH"/>
</dbReference>
<keyword evidence="9" id="KW-1185">Reference proteome</keyword>
<gene>
    <name evidence="8" type="ORF">N7493_002476</name>
</gene>
<dbReference type="SUPFAM" id="SSF56176">
    <property type="entry name" value="FAD-binding/transporter-associated domain-like"/>
    <property type="match status" value="1"/>
</dbReference>
<dbReference type="InterPro" id="IPR036318">
    <property type="entry name" value="FAD-bd_PCMH-like_sf"/>
</dbReference>
<comment type="similarity">
    <text evidence="1">Belongs to the oxygen-dependent FAD-linked oxidoreductase family.</text>
</comment>
<feature type="chain" id="PRO_5042027113" description="FAD-binding PCMH-type domain-containing protein" evidence="6">
    <location>
        <begin position="23"/>
        <end position="482"/>
    </location>
</feature>
<reference evidence="8" key="2">
    <citation type="submission" date="2023-01" db="EMBL/GenBank/DDBJ databases">
        <authorList>
            <person name="Petersen C."/>
        </authorList>
    </citation>
    <scope>NUCLEOTIDE SEQUENCE</scope>
    <source>
        <strain evidence="8">IBT 17514</strain>
    </source>
</reference>